<dbReference type="PROSITE" id="PS01184">
    <property type="entry name" value="UBIE_2"/>
    <property type="match status" value="1"/>
</dbReference>
<comment type="pathway">
    <text evidence="6">Cofactor biosynthesis; ubiquinone biosynthesis.</text>
</comment>
<gene>
    <name evidence="6" type="primary">ubiE</name>
    <name evidence="7" type="ORF">NQF64_05260</name>
</gene>
<reference evidence="7 8" key="1">
    <citation type="submission" date="2022-07" db="EMBL/GenBank/DDBJ databases">
        <title>Bombella genomes.</title>
        <authorList>
            <person name="Harer L."/>
            <person name="Styblova S."/>
            <person name="Ehrmann M."/>
        </authorList>
    </citation>
    <scope>NUCLEOTIDE SEQUENCE [LARGE SCALE GENOMIC DNA]</scope>
    <source>
        <strain evidence="7 8">TMW 2.2558</strain>
    </source>
</reference>
<dbReference type="SUPFAM" id="SSF53335">
    <property type="entry name" value="S-adenosyl-L-methionine-dependent methyltransferases"/>
    <property type="match status" value="1"/>
</dbReference>
<evidence type="ECO:0000256" key="4">
    <source>
        <dbReference type="ARBA" id="ARBA00022688"/>
    </source>
</evidence>
<evidence type="ECO:0000313" key="7">
    <source>
        <dbReference type="EMBL" id="MCX5614652.1"/>
    </source>
</evidence>
<dbReference type="Gene3D" id="3.40.50.150">
    <property type="entry name" value="Vaccinia Virus protein VP39"/>
    <property type="match status" value="1"/>
</dbReference>
<comment type="pathway">
    <text evidence="6">Quinol/quinone metabolism; menaquinone biosynthesis; menaquinol from 1,4-dihydroxy-2-naphthoate: step 2/2.</text>
</comment>
<keyword evidence="2 6" id="KW-0489">Methyltransferase</keyword>
<dbReference type="HAMAP" id="MF_01813">
    <property type="entry name" value="MenG_UbiE_methyltr"/>
    <property type="match status" value="1"/>
</dbReference>
<evidence type="ECO:0000256" key="5">
    <source>
        <dbReference type="ARBA" id="ARBA00022691"/>
    </source>
</evidence>
<dbReference type="EC" id="2.1.1.201" evidence="6"/>
<dbReference type="PROSITE" id="PS51608">
    <property type="entry name" value="SAM_MT_UBIE"/>
    <property type="match status" value="1"/>
</dbReference>
<keyword evidence="1 6" id="KW-0474">Menaquinone biosynthesis</keyword>
<accession>A0ABT3W6F4</accession>
<dbReference type="Pfam" id="PF01209">
    <property type="entry name" value="Ubie_methyltran"/>
    <property type="match status" value="1"/>
</dbReference>
<comment type="catalytic activity">
    <reaction evidence="6">
        <text>a 2-methoxy-6-(all-trans-polyprenyl)benzene-1,4-diol + S-adenosyl-L-methionine = a 5-methoxy-2-methyl-3-(all-trans-polyprenyl)benzene-1,4-diol + S-adenosyl-L-homocysteine + H(+)</text>
        <dbReference type="Rhea" id="RHEA:28286"/>
        <dbReference type="Rhea" id="RHEA-COMP:10858"/>
        <dbReference type="Rhea" id="RHEA-COMP:10859"/>
        <dbReference type="ChEBI" id="CHEBI:15378"/>
        <dbReference type="ChEBI" id="CHEBI:57856"/>
        <dbReference type="ChEBI" id="CHEBI:59789"/>
        <dbReference type="ChEBI" id="CHEBI:84166"/>
        <dbReference type="ChEBI" id="CHEBI:84167"/>
        <dbReference type="EC" id="2.1.1.201"/>
    </reaction>
</comment>
<dbReference type="InterPro" id="IPR004033">
    <property type="entry name" value="UbiE/COQ5_MeTrFase"/>
</dbReference>
<proteinExistence type="inferred from homology"/>
<comment type="caution">
    <text evidence="6">Lacks conserved residue(s) required for the propagation of feature annotation.</text>
</comment>
<keyword evidence="5 6" id="KW-0949">S-adenosyl-L-methionine</keyword>
<keyword evidence="8" id="KW-1185">Reference proteome</keyword>
<dbReference type="InterPro" id="IPR023576">
    <property type="entry name" value="UbiE/COQ5_MeTrFase_CS"/>
</dbReference>
<comment type="catalytic activity">
    <reaction evidence="6">
        <text>a 2-demethylmenaquinol + S-adenosyl-L-methionine = a menaquinol + S-adenosyl-L-homocysteine + H(+)</text>
        <dbReference type="Rhea" id="RHEA:42640"/>
        <dbReference type="Rhea" id="RHEA-COMP:9539"/>
        <dbReference type="Rhea" id="RHEA-COMP:9563"/>
        <dbReference type="ChEBI" id="CHEBI:15378"/>
        <dbReference type="ChEBI" id="CHEBI:18151"/>
        <dbReference type="ChEBI" id="CHEBI:55437"/>
        <dbReference type="ChEBI" id="CHEBI:57856"/>
        <dbReference type="ChEBI" id="CHEBI:59789"/>
        <dbReference type="EC" id="2.1.1.163"/>
    </reaction>
</comment>
<dbReference type="EMBL" id="JANIDW010000002">
    <property type="protein sequence ID" value="MCX5614652.1"/>
    <property type="molecule type" value="Genomic_DNA"/>
</dbReference>
<dbReference type="PANTHER" id="PTHR43591:SF24">
    <property type="entry name" value="2-METHOXY-6-POLYPRENYL-1,4-BENZOQUINOL METHYLASE, MITOCHONDRIAL"/>
    <property type="match status" value="1"/>
</dbReference>
<name>A0ABT3W6F4_9PROT</name>
<dbReference type="InterPro" id="IPR029063">
    <property type="entry name" value="SAM-dependent_MTases_sf"/>
</dbReference>
<dbReference type="CDD" id="cd02440">
    <property type="entry name" value="AdoMet_MTases"/>
    <property type="match status" value="1"/>
</dbReference>
<dbReference type="EC" id="2.1.1.163" evidence="6"/>
<evidence type="ECO:0000256" key="1">
    <source>
        <dbReference type="ARBA" id="ARBA00022428"/>
    </source>
</evidence>
<feature type="binding site" evidence="6">
    <location>
        <position position="75"/>
    </location>
    <ligand>
        <name>S-adenosyl-L-methionine</name>
        <dbReference type="ChEBI" id="CHEBI:59789"/>
    </ligand>
</feature>
<dbReference type="GO" id="GO:0008168">
    <property type="term" value="F:methyltransferase activity"/>
    <property type="evidence" value="ECO:0007669"/>
    <property type="project" value="UniProtKB-KW"/>
</dbReference>
<protein>
    <recommendedName>
        <fullName evidence="6">Ubiquinone/menaquinone biosynthesis C-methyltransferase UbiE</fullName>
        <ecNumber evidence="6">2.1.1.163</ecNumber>
        <ecNumber evidence="6">2.1.1.201</ecNumber>
    </recommendedName>
    <alternativeName>
        <fullName evidence="6">2-methoxy-6-polyprenyl-1,4-benzoquinol methylase</fullName>
    </alternativeName>
    <alternativeName>
        <fullName evidence="6">Demethylmenaquinone methyltransferase</fullName>
    </alternativeName>
</protein>
<organism evidence="7 8">
    <name type="scientific">Bombella saccharophila</name>
    <dbReference type="NCBI Taxonomy" id="2967338"/>
    <lineage>
        <taxon>Bacteria</taxon>
        <taxon>Pseudomonadati</taxon>
        <taxon>Pseudomonadota</taxon>
        <taxon>Alphaproteobacteria</taxon>
        <taxon>Acetobacterales</taxon>
        <taxon>Acetobacteraceae</taxon>
        <taxon>Bombella</taxon>
    </lineage>
</organism>
<evidence type="ECO:0000313" key="8">
    <source>
        <dbReference type="Proteomes" id="UP001165648"/>
    </source>
</evidence>
<evidence type="ECO:0000256" key="3">
    <source>
        <dbReference type="ARBA" id="ARBA00022679"/>
    </source>
</evidence>
<dbReference type="PANTHER" id="PTHR43591">
    <property type="entry name" value="METHYLTRANSFERASE"/>
    <property type="match status" value="1"/>
</dbReference>
<comment type="similarity">
    <text evidence="6">Belongs to the class I-like SAM-binding methyltransferase superfamily. MenG/UbiE family.</text>
</comment>
<dbReference type="RefSeq" id="WP_266106719.1">
    <property type="nucleotide sequence ID" value="NZ_JANIDW010000002.1"/>
</dbReference>
<feature type="binding site" evidence="6">
    <location>
        <position position="95"/>
    </location>
    <ligand>
        <name>S-adenosyl-L-methionine</name>
        <dbReference type="ChEBI" id="CHEBI:59789"/>
    </ligand>
</feature>
<evidence type="ECO:0000256" key="6">
    <source>
        <dbReference type="HAMAP-Rule" id="MF_01813"/>
    </source>
</evidence>
<comment type="caution">
    <text evidence="7">The sequence shown here is derived from an EMBL/GenBank/DDBJ whole genome shotgun (WGS) entry which is preliminary data.</text>
</comment>
<feature type="binding site" evidence="6">
    <location>
        <begin position="116"/>
        <end position="117"/>
    </location>
    <ligand>
        <name>S-adenosyl-L-methionine</name>
        <dbReference type="ChEBI" id="CHEBI:59789"/>
    </ligand>
</feature>
<keyword evidence="4 6" id="KW-0831">Ubiquinone biosynthesis</keyword>
<dbReference type="GO" id="GO:0032259">
    <property type="term" value="P:methylation"/>
    <property type="evidence" value="ECO:0007669"/>
    <property type="project" value="UniProtKB-KW"/>
</dbReference>
<evidence type="ECO:0000256" key="2">
    <source>
        <dbReference type="ARBA" id="ARBA00022603"/>
    </source>
</evidence>
<keyword evidence="3 6" id="KW-0808">Transferase</keyword>
<sequence>MSNSPKSPHPVLSRFYTHREEREEFVSGLFDETASHYDRINALFSLGTGGRYRRQMLHKAGLRAGQNVLDVAVGTGLVAREAMAIVGAEKVTGLDMSFGMLQQCRHSLPISLVQGNAMSLPFADGSIDFLSMGYALRHVADLQQTFASYHRVLKPGGRVLILEISRAEHKIVQKLLQFYLGRVVPFLSGVAASRASRRLMDYYWDTIDHCVSYQEIMAAMEAAGFQDVRCDVALGIFRAYMGRV</sequence>
<dbReference type="Proteomes" id="UP001165648">
    <property type="component" value="Unassembled WGS sequence"/>
</dbReference>
<comment type="function">
    <text evidence="6">Methyltransferase required for the conversion of demethylmenaquinol (DMKH2) to menaquinol (MKH2) and the conversion of 2-polyprenyl-6-methoxy-1,4-benzoquinol (DDMQH2) to 2-polyprenyl-3-methyl-6-methoxy-1,4-benzoquinol (DMQH2).</text>
</comment>